<gene>
    <name evidence="1" type="ORF">GCM10010912_17490</name>
</gene>
<comment type="caution">
    <text evidence="1">The sequence shown here is derived from an EMBL/GenBank/DDBJ whole genome shotgun (WGS) entry which is preliminary data.</text>
</comment>
<keyword evidence="2" id="KW-1185">Reference proteome</keyword>
<evidence type="ECO:0000313" key="1">
    <source>
        <dbReference type="EMBL" id="GGF72776.1"/>
    </source>
</evidence>
<evidence type="ECO:0000313" key="2">
    <source>
        <dbReference type="Proteomes" id="UP000637643"/>
    </source>
</evidence>
<organism evidence="1 2">
    <name type="scientific">Paenibacillus albidus</name>
    <dbReference type="NCBI Taxonomy" id="2041023"/>
    <lineage>
        <taxon>Bacteria</taxon>
        <taxon>Bacillati</taxon>
        <taxon>Bacillota</taxon>
        <taxon>Bacilli</taxon>
        <taxon>Bacillales</taxon>
        <taxon>Paenibacillaceae</taxon>
        <taxon>Paenibacillus</taxon>
    </lineage>
</organism>
<accession>A0A917FG68</accession>
<sequence>MKRRIIILVSAIIVLLVGFLAIDHVTNDPKKSAFERGESLPVPTGSVDTFEADTKSIIDMYASKSENLEPLTEEEERQVSEYHDKYLRNPRLTEEQGSLQTKVIMLENSYFVYSANTGSKKKEDIKSANEAITQFLNVLEESK</sequence>
<dbReference type="Proteomes" id="UP000637643">
    <property type="component" value="Unassembled WGS sequence"/>
</dbReference>
<dbReference type="EMBL" id="BMKR01000006">
    <property type="protein sequence ID" value="GGF72776.1"/>
    <property type="molecule type" value="Genomic_DNA"/>
</dbReference>
<dbReference type="RefSeq" id="WP_189023924.1">
    <property type="nucleotide sequence ID" value="NZ_BMKR01000006.1"/>
</dbReference>
<reference evidence="1" key="1">
    <citation type="journal article" date="2014" name="Int. J. Syst. Evol. Microbiol.">
        <title>Complete genome sequence of Corynebacterium casei LMG S-19264T (=DSM 44701T), isolated from a smear-ripened cheese.</title>
        <authorList>
            <consortium name="US DOE Joint Genome Institute (JGI-PGF)"/>
            <person name="Walter F."/>
            <person name="Albersmeier A."/>
            <person name="Kalinowski J."/>
            <person name="Ruckert C."/>
        </authorList>
    </citation>
    <scope>NUCLEOTIDE SEQUENCE</scope>
    <source>
        <strain evidence="1">CGMCC 1.16134</strain>
    </source>
</reference>
<protein>
    <submittedName>
        <fullName evidence="1">Uncharacterized protein</fullName>
    </submittedName>
</protein>
<dbReference type="AlphaFoldDB" id="A0A917FG68"/>
<name>A0A917FG68_9BACL</name>
<reference evidence="1" key="2">
    <citation type="submission" date="2020-09" db="EMBL/GenBank/DDBJ databases">
        <authorList>
            <person name="Sun Q."/>
            <person name="Zhou Y."/>
        </authorList>
    </citation>
    <scope>NUCLEOTIDE SEQUENCE</scope>
    <source>
        <strain evidence="1">CGMCC 1.16134</strain>
    </source>
</reference>
<proteinExistence type="predicted"/>